<dbReference type="InterPro" id="IPR005119">
    <property type="entry name" value="LysR_subst-bd"/>
</dbReference>
<evidence type="ECO:0000313" key="8">
    <source>
        <dbReference type="Proteomes" id="UP001597286"/>
    </source>
</evidence>
<protein>
    <submittedName>
        <fullName evidence="7">LysR family transcriptional regulator</fullName>
    </submittedName>
</protein>
<dbReference type="Proteomes" id="UP001597286">
    <property type="component" value="Unassembled WGS sequence"/>
</dbReference>
<reference evidence="8" key="1">
    <citation type="journal article" date="2019" name="Int. J. Syst. Evol. Microbiol.">
        <title>The Global Catalogue of Microorganisms (GCM) 10K type strain sequencing project: providing services to taxonomists for standard genome sequencing and annotation.</title>
        <authorList>
            <consortium name="The Broad Institute Genomics Platform"/>
            <consortium name="The Broad Institute Genome Sequencing Center for Infectious Disease"/>
            <person name="Wu L."/>
            <person name="Ma J."/>
        </authorList>
    </citation>
    <scope>NUCLEOTIDE SEQUENCE [LARGE SCALE GENOMIC DNA]</scope>
    <source>
        <strain evidence="8">DT72</strain>
    </source>
</reference>
<comment type="similarity">
    <text evidence="1">Belongs to the LysR transcriptional regulatory family.</text>
</comment>
<dbReference type="PANTHER" id="PTHR30346">
    <property type="entry name" value="TRANSCRIPTIONAL DUAL REGULATOR HCAR-RELATED"/>
    <property type="match status" value="1"/>
</dbReference>
<dbReference type="CDD" id="cd05466">
    <property type="entry name" value="PBP2_LTTR_substrate"/>
    <property type="match status" value="1"/>
</dbReference>
<dbReference type="InterPro" id="IPR036388">
    <property type="entry name" value="WH-like_DNA-bd_sf"/>
</dbReference>
<evidence type="ECO:0000313" key="7">
    <source>
        <dbReference type="EMBL" id="MFD1811003.1"/>
    </source>
</evidence>
<dbReference type="PRINTS" id="PR00039">
    <property type="entry name" value="HTHLYSR"/>
</dbReference>
<evidence type="ECO:0000256" key="3">
    <source>
        <dbReference type="ARBA" id="ARBA00023125"/>
    </source>
</evidence>
<evidence type="ECO:0000256" key="2">
    <source>
        <dbReference type="ARBA" id="ARBA00023015"/>
    </source>
</evidence>
<dbReference type="PROSITE" id="PS50931">
    <property type="entry name" value="HTH_LYSR"/>
    <property type="match status" value="1"/>
</dbReference>
<organism evidence="7 8">
    <name type="scientific">Rhodococcus gannanensis</name>
    <dbReference type="NCBI Taxonomy" id="1960308"/>
    <lineage>
        <taxon>Bacteria</taxon>
        <taxon>Bacillati</taxon>
        <taxon>Actinomycetota</taxon>
        <taxon>Actinomycetes</taxon>
        <taxon>Mycobacteriales</taxon>
        <taxon>Nocardiaceae</taxon>
        <taxon>Rhodococcus</taxon>
    </lineage>
</organism>
<feature type="domain" description="HTH lysR-type" evidence="6">
    <location>
        <begin position="1"/>
        <end position="58"/>
    </location>
</feature>
<dbReference type="Gene3D" id="1.10.10.10">
    <property type="entry name" value="Winged helix-like DNA-binding domain superfamily/Winged helix DNA-binding domain"/>
    <property type="match status" value="1"/>
</dbReference>
<dbReference type="Pfam" id="PF00126">
    <property type="entry name" value="HTH_1"/>
    <property type="match status" value="1"/>
</dbReference>
<dbReference type="InterPro" id="IPR000847">
    <property type="entry name" value="LysR_HTH_N"/>
</dbReference>
<evidence type="ECO:0000259" key="6">
    <source>
        <dbReference type="PROSITE" id="PS50931"/>
    </source>
</evidence>
<keyword evidence="3" id="KW-0238">DNA-binding</keyword>
<accession>A0ABW4NZ74</accession>
<dbReference type="SUPFAM" id="SSF46785">
    <property type="entry name" value="Winged helix' DNA-binding domain"/>
    <property type="match status" value="1"/>
</dbReference>
<dbReference type="EMBL" id="JBHUFB010000003">
    <property type="protein sequence ID" value="MFD1811003.1"/>
    <property type="molecule type" value="Genomic_DNA"/>
</dbReference>
<evidence type="ECO:0000256" key="1">
    <source>
        <dbReference type="ARBA" id="ARBA00009437"/>
    </source>
</evidence>
<keyword evidence="2" id="KW-0805">Transcription regulation</keyword>
<sequence length="292" mass="30589">MERRELAYFLSVAEHEGIGGAAAALGVAQPTISQALRGLERELGVALFVRVGRGMVLSAAGRSLVGPARKILRDITAVHDMLGAPEDGLTGHLDIAAFSALAPEVVPLVAAFRHAYPDVVVGFGELVEESAASALIRDGHSEFVVVHLPIDDPRLEVIELGSQEYWLAYPPGTALPDGPVPLSELPDVPMVFVPQGPSVADEIQEAIRDAGATVELAVLVEHREARIPMVLAGLGGTIIERSLAEAVADRAVVRPVEPPITRTFGVAFDPDALSPVGQAFAAVVRAGSHPTG</sequence>
<gene>
    <name evidence="7" type="ORF">ACFSJG_02145</name>
</gene>
<comment type="caution">
    <text evidence="7">The sequence shown here is derived from an EMBL/GenBank/DDBJ whole genome shotgun (WGS) entry which is preliminary data.</text>
</comment>
<dbReference type="InterPro" id="IPR036390">
    <property type="entry name" value="WH_DNA-bd_sf"/>
</dbReference>
<name>A0ABW4NZ74_9NOCA</name>
<keyword evidence="5" id="KW-0804">Transcription</keyword>
<keyword evidence="4" id="KW-0010">Activator</keyword>
<evidence type="ECO:0000256" key="5">
    <source>
        <dbReference type="ARBA" id="ARBA00023163"/>
    </source>
</evidence>
<dbReference type="Gene3D" id="3.40.190.10">
    <property type="entry name" value="Periplasmic binding protein-like II"/>
    <property type="match status" value="2"/>
</dbReference>
<evidence type="ECO:0000256" key="4">
    <source>
        <dbReference type="ARBA" id="ARBA00023159"/>
    </source>
</evidence>
<dbReference type="PANTHER" id="PTHR30346:SF0">
    <property type="entry name" value="HCA OPERON TRANSCRIPTIONAL ACTIVATOR HCAR"/>
    <property type="match status" value="1"/>
</dbReference>
<keyword evidence="8" id="KW-1185">Reference proteome</keyword>
<dbReference type="Pfam" id="PF03466">
    <property type="entry name" value="LysR_substrate"/>
    <property type="match status" value="1"/>
</dbReference>
<proteinExistence type="inferred from homology"/>
<dbReference type="RefSeq" id="WP_378483562.1">
    <property type="nucleotide sequence ID" value="NZ_JBHUFB010000003.1"/>
</dbReference>
<dbReference type="SUPFAM" id="SSF53850">
    <property type="entry name" value="Periplasmic binding protein-like II"/>
    <property type="match status" value="1"/>
</dbReference>